<dbReference type="EMBL" id="SJPL01000001">
    <property type="protein sequence ID" value="TWT69907.1"/>
    <property type="molecule type" value="Genomic_DNA"/>
</dbReference>
<accession>A0A5C5Y2M9</accession>
<sequence>MHCLQLANLASLLAQRGHAIAYREDAICPRALTDYWVACRSRSDLWHQAMARNRQAHQAGDWVALRRWWDDHLVVLQEILVSEMLSRVVACLAAASDQQFRSAPICAKTWSDEDAIDGPLPDADDWAIDPWGEIVVGGDSVPGYSMSHDKDRDASSSGDASAASSDKETPVGSGKQDLSPITDAIQSSHLDARNRVQFLMLHNRGCRVTDAVRLNRLRMTVERWTDALLGRMPVRLSTAMKYGFDKELIRSYADETAELGPTIGYSAAAALLNASMMNTLSRHVDRTPALPQANRRVAQSVIKMLRPNLFDDWGELKSLRQHRIECDHRHSELDGKSPTAWNMDADDSGDRGDAGAKDSLQRWYLA</sequence>
<proteinExistence type="predicted"/>
<dbReference type="OrthoDB" id="290892at2"/>
<feature type="region of interest" description="Disordered" evidence="1">
    <location>
        <begin position="330"/>
        <end position="356"/>
    </location>
</feature>
<name>A0A5C5Y2M9_9PLAN</name>
<dbReference type="AlphaFoldDB" id="A0A5C5Y2M9"/>
<evidence type="ECO:0000256" key="1">
    <source>
        <dbReference type="SAM" id="MobiDB-lite"/>
    </source>
</evidence>
<evidence type="ECO:0000313" key="3">
    <source>
        <dbReference type="Proteomes" id="UP000317238"/>
    </source>
</evidence>
<evidence type="ECO:0000313" key="2">
    <source>
        <dbReference type="EMBL" id="TWT69907.1"/>
    </source>
</evidence>
<dbReference type="RefSeq" id="WP_145300427.1">
    <property type="nucleotide sequence ID" value="NZ_CP036319.1"/>
</dbReference>
<dbReference type="Proteomes" id="UP000317238">
    <property type="component" value="Unassembled WGS sequence"/>
</dbReference>
<gene>
    <name evidence="2" type="ORF">Pan14r_22040</name>
</gene>
<organism evidence="2 3">
    <name type="scientific">Crateriforma conspicua</name>
    <dbReference type="NCBI Taxonomy" id="2527996"/>
    <lineage>
        <taxon>Bacteria</taxon>
        <taxon>Pseudomonadati</taxon>
        <taxon>Planctomycetota</taxon>
        <taxon>Planctomycetia</taxon>
        <taxon>Planctomycetales</taxon>
        <taxon>Planctomycetaceae</taxon>
        <taxon>Crateriforma</taxon>
    </lineage>
</organism>
<comment type="caution">
    <text evidence="2">The sequence shown here is derived from an EMBL/GenBank/DDBJ whole genome shotgun (WGS) entry which is preliminary data.</text>
</comment>
<feature type="region of interest" description="Disordered" evidence="1">
    <location>
        <begin position="145"/>
        <end position="180"/>
    </location>
</feature>
<keyword evidence="3" id="KW-1185">Reference proteome</keyword>
<feature type="compositionally biased region" description="Low complexity" evidence="1">
    <location>
        <begin position="155"/>
        <end position="164"/>
    </location>
</feature>
<reference evidence="2 3" key="1">
    <citation type="submission" date="2019-02" db="EMBL/GenBank/DDBJ databases">
        <title>Deep-cultivation of Planctomycetes and their phenomic and genomic characterization uncovers novel biology.</title>
        <authorList>
            <person name="Wiegand S."/>
            <person name="Jogler M."/>
            <person name="Boedeker C."/>
            <person name="Pinto D."/>
            <person name="Vollmers J."/>
            <person name="Rivas-Marin E."/>
            <person name="Kohn T."/>
            <person name="Peeters S.H."/>
            <person name="Heuer A."/>
            <person name="Rast P."/>
            <person name="Oberbeckmann S."/>
            <person name="Bunk B."/>
            <person name="Jeske O."/>
            <person name="Meyerdierks A."/>
            <person name="Storesund J.E."/>
            <person name="Kallscheuer N."/>
            <person name="Luecker S."/>
            <person name="Lage O.M."/>
            <person name="Pohl T."/>
            <person name="Merkel B.J."/>
            <person name="Hornburger P."/>
            <person name="Mueller R.-W."/>
            <person name="Bruemmer F."/>
            <person name="Labrenz M."/>
            <person name="Spormann A.M."/>
            <person name="Op Den Camp H."/>
            <person name="Overmann J."/>
            <person name="Amann R."/>
            <person name="Jetten M.S.M."/>
            <person name="Mascher T."/>
            <person name="Medema M.H."/>
            <person name="Devos D.P."/>
            <person name="Kaster A.-K."/>
            <person name="Ovreas L."/>
            <person name="Rohde M."/>
            <person name="Galperin M.Y."/>
            <person name="Jogler C."/>
        </authorList>
    </citation>
    <scope>NUCLEOTIDE SEQUENCE [LARGE SCALE GENOMIC DNA]</scope>
    <source>
        <strain evidence="2 3">Pan14r</strain>
    </source>
</reference>
<protein>
    <submittedName>
        <fullName evidence="2">Uncharacterized protein</fullName>
    </submittedName>
</protein>